<comment type="caution">
    <text evidence="5">The sequence shown here is derived from an EMBL/GenBank/DDBJ whole genome shotgun (WGS) entry which is preliminary data.</text>
</comment>
<dbReference type="InterPro" id="IPR006590">
    <property type="entry name" value="RNA_pol_Rpb4/RPC9_core"/>
</dbReference>
<organism evidence="5 6">
    <name type="scientific">Diacronema lutheri</name>
    <name type="common">Unicellular marine alga</name>
    <name type="synonym">Monochrysis lutheri</name>
    <dbReference type="NCBI Taxonomy" id="2081491"/>
    <lineage>
        <taxon>Eukaryota</taxon>
        <taxon>Haptista</taxon>
        <taxon>Haptophyta</taxon>
        <taxon>Pavlovophyceae</taxon>
        <taxon>Pavlovales</taxon>
        <taxon>Pavlovaceae</taxon>
        <taxon>Diacronema</taxon>
    </lineage>
</organism>
<evidence type="ECO:0000256" key="1">
    <source>
        <dbReference type="ARBA" id="ARBA00004123"/>
    </source>
</evidence>
<evidence type="ECO:0000313" key="5">
    <source>
        <dbReference type="EMBL" id="KAG8461732.1"/>
    </source>
</evidence>
<sequence>MDDAADLRFGDDFDDAAMLLNTEVAIILQQITEQRRLEGLGHGEHIRHIIEHASRFDLMKGDAARVSKVRETSKTHEYDQLHDYELVQMVNLGCGELDEAKTLIPSLRKKVEHGGADSLLDNKRLGSILDFIGQQRTLAEGTAGADADLGAAVGMDDE</sequence>
<reference evidence="5" key="1">
    <citation type="submission" date="2021-05" db="EMBL/GenBank/DDBJ databases">
        <title>The genome of the haptophyte Pavlova lutheri (Diacronema luteri, Pavlovales) - a model for lipid biosynthesis in eukaryotic algae.</title>
        <authorList>
            <person name="Hulatt C.J."/>
            <person name="Posewitz M.C."/>
        </authorList>
    </citation>
    <scope>NUCLEOTIDE SEQUENCE</scope>
    <source>
        <strain evidence="5">NIVA-4/92</strain>
    </source>
</reference>
<dbReference type="GO" id="GO:0006352">
    <property type="term" value="P:DNA-templated transcription initiation"/>
    <property type="evidence" value="ECO:0007669"/>
    <property type="project" value="InterPro"/>
</dbReference>
<dbReference type="GO" id="GO:0000166">
    <property type="term" value="F:nucleotide binding"/>
    <property type="evidence" value="ECO:0007669"/>
    <property type="project" value="InterPro"/>
</dbReference>
<dbReference type="InterPro" id="IPR010997">
    <property type="entry name" value="HRDC-like_sf"/>
</dbReference>
<evidence type="ECO:0000256" key="2">
    <source>
        <dbReference type="ARBA" id="ARBA00023242"/>
    </source>
</evidence>
<evidence type="ECO:0000256" key="3">
    <source>
        <dbReference type="ARBA" id="ARBA00025724"/>
    </source>
</evidence>
<gene>
    <name evidence="5" type="ORF">KFE25_001350</name>
</gene>
<feature type="domain" description="RNA polymerase Rpb4/RPC9 core" evidence="4">
    <location>
        <begin position="11"/>
        <end position="132"/>
    </location>
</feature>
<dbReference type="Proteomes" id="UP000751190">
    <property type="component" value="Unassembled WGS sequence"/>
</dbReference>
<dbReference type="InterPro" id="IPR038324">
    <property type="entry name" value="Rpb4/RPC9_sf"/>
</dbReference>
<dbReference type="Gene3D" id="1.20.1250.40">
    <property type="match status" value="1"/>
</dbReference>
<name>A0A8J5XIG0_DIALT</name>
<dbReference type="AlphaFoldDB" id="A0A8J5XIG0"/>
<dbReference type="InterPro" id="IPR005574">
    <property type="entry name" value="Rpb4/RPC9"/>
</dbReference>
<comment type="similarity">
    <text evidence="3">Belongs to the eukaryotic RPB4 RNA polymerase subunit family.</text>
</comment>
<evidence type="ECO:0000313" key="6">
    <source>
        <dbReference type="Proteomes" id="UP000751190"/>
    </source>
</evidence>
<dbReference type="InterPro" id="IPR045222">
    <property type="entry name" value="Rpb4-like"/>
</dbReference>
<evidence type="ECO:0000259" key="4">
    <source>
        <dbReference type="SMART" id="SM00657"/>
    </source>
</evidence>
<protein>
    <recommendedName>
        <fullName evidence="4">RNA polymerase Rpb4/RPC9 core domain-containing protein</fullName>
    </recommendedName>
</protein>
<dbReference type="EMBL" id="JAGTXO010000024">
    <property type="protein sequence ID" value="KAG8461732.1"/>
    <property type="molecule type" value="Genomic_DNA"/>
</dbReference>
<comment type="subcellular location">
    <subcellularLocation>
        <location evidence="1">Nucleus</location>
    </subcellularLocation>
</comment>
<dbReference type="SMART" id="SM00657">
    <property type="entry name" value="RPOL4c"/>
    <property type="match status" value="1"/>
</dbReference>
<dbReference type="Pfam" id="PF03874">
    <property type="entry name" value="RNA_pol_Rpb4"/>
    <property type="match status" value="1"/>
</dbReference>
<dbReference type="SUPFAM" id="SSF47819">
    <property type="entry name" value="HRDC-like"/>
    <property type="match status" value="1"/>
</dbReference>
<keyword evidence="6" id="KW-1185">Reference proteome</keyword>
<dbReference type="OrthoDB" id="2186918at2759"/>
<dbReference type="GO" id="GO:0030880">
    <property type="term" value="C:RNA polymerase complex"/>
    <property type="evidence" value="ECO:0007669"/>
    <property type="project" value="InterPro"/>
</dbReference>
<dbReference type="PANTHER" id="PTHR21297">
    <property type="entry name" value="DNA-DIRECTED RNA POLYMERASE II"/>
    <property type="match status" value="1"/>
</dbReference>
<keyword evidence="2" id="KW-0539">Nucleus</keyword>
<proteinExistence type="inferred from homology"/>
<accession>A0A8J5XIG0</accession>
<dbReference type="GO" id="GO:0005634">
    <property type="term" value="C:nucleus"/>
    <property type="evidence" value="ECO:0007669"/>
    <property type="project" value="UniProtKB-SubCell"/>
</dbReference>